<dbReference type="Gene3D" id="4.10.800.20">
    <property type="match status" value="1"/>
</dbReference>
<dbReference type="Gene3D" id="3.20.20.140">
    <property type="entry name" value="Metal-dependent hydrolases"/>
    <property type="match status" value="1"/>
</dbReference>
<organism evidence="13 14">
    <name type="scientific">Liquidambar formosana</name>
    <name type="common">Formosan gum</name>
    <dbReference type="NCBI Taxonomy" id="63359"/>
    <lineage>
        <taxon>Eukaryota</taxon>
        <taxon>Viridiplantae</taxon>
        <taxon>Streptophyta</taxon>
        <taxon>Embryophyta</taxon>
        <taxon>Tracheophyta</taxon>
        <taxon>Spermatophyta</taxon>
        <taxon>Magnoliopsida</taxon>
        <taxon>eudicotyledons</taxon>
        <taxon>Gunneridae</taxon>
        <taxon>Pentapetalae</taxon>
        <taxon>Saxifragales</taxon>
        <taxon>Altingiaceae</taxon>
        <taxon>Liquidambar</taxon>
    </lineage>
</organism>
<dbReference type="FunFam" id="4.10.800.20:FF:000001">
    <property type="entry name" value="AMP deaminase"/>
    <property type="match status" value="1"/>
</dbReference>
<evidence type="ECO:0000256" key="6">
    <source>
        <dbReference type="ARBA" id="ARBA00022833"/>
    </source>
</evidence>
<reference evidence="13 14" key="1">
    <citation type="journal article" date="2024" name="Plant J.">
        <title>Genome sequences and population genomics reveal climatic adaptation and genomic divergence between two closely related sweetgum species.</title>
        <authorList>
            <person name="Xu W.Q."/>
            <person name="Ren C.Q."/>
            <person name="Zhang X.Y."/>
            <person name="Comes H.P."/>
            <person name="Liu X.H."/>
            <person name="Li Y.G."/>
            <person name="Kettle C.J."/>
            <person name="Jalonen R."/>
            <person name="Gaisberger H."/>
            <person name="Ma Y.Z."/>
            <person name="Qiu Y.X."/>
        </authorList>
    </citation>
    <scope>NUCLEOTIDE SEQUENCE [LARGE SCALE GENOMIC DNA]</scope>
    <source>
        <strain evidence="13">Hangzhou</strain>
    </source>
</reference>
<feature type="region of interest" description="Disordered" evidence="11">
    <location>
        <begin position="42"/>
        <end position="82"/>
    </location>
</feature>
<name>A0AAP0X5R4_LIQFO</name>
<keyword evidence="6 10" id="KW-0862">Zinc</keyword>
<dbReference type="GO" id="GO:0032264">
    <property type="term" value="P:IMP salvage"/>
    <property type="evidence" value="ECO:0007669"/>
    <property type="project" value="InterPro"/>
</dbReference>
<dbReference type="PANTHER" id="PTHR11359:SF0">
    <property type="entry name" value="AMP DEAMINASE"/>
    <property type="match status" value="1"/>
</dbReference>
<accession>A0AAP0X5R4</accession>
<evidence type="ECO:0000256" key="4">
    <source>
        <dbReference type="ARBA" id="ARBA00022723"/>
    </source>
</evidence>
<feature type="binding site" evidence="10">
    <location>
        <position position="402"/>
    </location>
    <ligand>
        <name>Zn(2+)</name>
        <dbReference type="ChEBI" id="CHEBI:29105"/>
        <note>catalytic</note>
    </ligand>
</feature>
<feature type="binding site" evidence="10">
    <location>
        <position position="400"/>
    </location>
    <ligand>
        <name>Zn(2+)</name>
        <dbReference type="ChEBI" id="CHEBI:29105"/>
        <note>catalytic</note>
    </ligand>
</feature>
<feature type="binding site" evidence="9">
    <location>
        <begin position="746"/>
        <end position="749"/>
    </location>
    <ligand>
        <name>substrate</name>
    </ligand>
</feature>
<feature type="binding site" evidence="10">
    <location>
        <position position="668"/>
    </location>
    <ligand>
        <name>Zn(2+)</name>
        <dbReference type="ChEBI" id="CHEBI:29105"/>
        <note>catalytic</note>
    </ligand>
</feature>
<keyword evidence="7" id="KW-0546">Nucleotide metabolism</keyword>
<evidence type="ECO:0000256" key="9">
    <source>
        <dbReference type="PIRSR" id="PIRSR606329-2"/>
    </source>
</evidence>
<evidence type="ECO:0000256" key="11">
    <source>
        <dbReference type="SAM" id="MobiDB-lite"/>
    </source>
</evidence>
<gene>
    <name evidence="13" type="ORF">L1049_008622</name>
</gene>
<dbReference type="SUPFAM" id="SSF51556">
    <property type="entry name" value="Metallo-dependent hydrolases"/>
    <property type="match status" value="1"/>
</dbReference>
<feature type="compositionally biased region" description="Low complexity" evidence="11">
    <location>
        <begin position="144"/>
        <end position="156"/>
    </location>
</feature>
<evidence type="ECO:0000256" key="10">
    <source>
        <dbReference type="PIRSR" id="PIRSR606329-3"/>
    </source>
</evidence>
<sequence>METYTLHLAMAALVGASFVAVSAYYMHRKTLTQLLEFAKTVEREREREDGEDELGRGDSPQHFKKYAERRRNHGRRKGTVYRRASASLPDVTAISKAVDGEETRNGPLLDDGIPIGLPRLHVLPEGKSAGHASSTKRAGHLIRAASPKSPVASASAFESVEGSDEEDNLTDNAKLDTTYLHANGDANLANHVNANGEQISIAASSMIRSHSISGDLHGVQPDPIAADILRKGPEQESFARLKVTPTEVPSPDEVEAYRVLQECLTLRKKYVFREAVAPWEKEVISDPSTPKPNPDPFSYASEGKTDHYFQMEDGVVHVYANKDLKDELFPVDNATTFFTDLHHILRVIAAGNIRTLCHHRLVLLEQKFNLHLMLNADKEFLAQKSAPHRDFYNVRKVDTHVHHSACMNQKHLLRFIKSKLRKEPDEVVIFRDGTYLTLKEVFESLDLTGYDLSVDLLDVHADKSTFHRFDKFNLKYNPCGQSRLREIFLKQDNLIQGRFLGELTKQVFSDLAASKYQMAEYRISIYGRKQSEWDQLASWIVNNDLYSENVVWLIQLPRLYNVYKEMGIVTSFQNILDNIFLPLFEVTVNPDSHPQLHVFLRQVVGLDLVDDESKPERRPTKHMPTPAQWTNVFNPAFSYYVYYCYANLYTLNKLRESKGMTTIKFRPHSGEAGDIDHLAATFLTAHNIAHGINLRKSPVLQYLYYLAQIGLAMSPLSNNSLFLDYHRNPFPMFFLRGLNVSLSTDDPLQIHLTKEPLVEEYSIAASVSSLSLSLSLSLVGA</sequence>
<keyword evidence="12" id="KW-0472">Membrane</keyword>
<evidence type="ECO:0000256" key="12">
    <source>
        <dbReference type="SAM" id="Phobius"/>
    </source>
</evidence>
<evidence type="ECO:0000256" key="8">
    <source>
        <dbReference type="PIRSR" id="PIRSR606329-1"/>
    </source>
</evidence>
<dbReference type="Pfam" id="PF19326">
    <property type="entry name" value="AMP_deaminase"/>
    <property type="match status" value="1"/>
</dbReference>
<evidence type="ECO:0000313" key="14">
    <source>
        <dbReference type="Proteomes" id="UP001415857"/>
    </source>
</evidence>
<keyword evidence="12" id="KW-0812">Transmembrane</keyword>
<feature type="active site" description="Proton acceptor" evidence="8">
    <location>
        <position position="690"/>
    </location>
</feature>
<feature type="compositionally biased region" description="Basic residues" evidence="11">
    <location>
        <begin position="62"/>
        <end position="80"/>
    </location>
</feature>
<feature type="binding site" evidence="9">
    <location>
        <begin position="471"/>
        <end position="476"/>
    </location>
    <ligand>
        <name>substrate</name>
    </ligand>
</feature>
<keyword evidence="4 10" id="KW-0479">Metal-binding</keyword>
<feature type="compositionally biased region" description="Basic and acidic residues" evidence="11">
    <location>
        <begin position="42"/>
        <end position="61"/>
    </location>
</feature>
<feature type="region of interest" description="Disordered" evidence="11">
    <location>
        <begin position="143"/>
        <end position="169"/>
    </location>
</feature>
<dbReference type="InterPro" id="IPR006329">
    <property type="entry name" value="AMPD"/>
</dbReference>
<comment type="pathway">
    <text evidence="1">Purine metabolism; IMP biosynthesis via salvage pathway; IMP from AMP: step 1/1.</text>
</comment>
<keyword evidence="5" id="KW-0378">Hydrolase</keyword>
<dbReference type="AlphaFoldDB" id="A0AAP0X5R4"/>
<dbReference type="EMBL" id="JBBPBK010000002">
    <property type="protein sequence ID" value="KAK9290452.1"/>
    <property type="molecule type" value="Genomic_DNA"/>
</dbReference>
<evidence type="ECO:0000256" key="1">
    <source>
        <dbReference type="ARBA" id="ARBA00004955"/>
    </source>
</evidence>
<keyword evidence="12" id="KW-1133">Transmembrane helix</keyword>
<dbReference type="InterPro" id="IPR032466">
    <property type="entry name" value="Metal_Hydrolase"/>
</dbReference>
<dbReference type="GO" id="GO:0003876">
    <property type="term" value="F:AMP deaminase activity"/>
    <property type="evidence" value="ECO:0007669"/>
    <property type="project" value="UniProtKB-EC"/>
</dbReference>
<dbReference type="GO" id="GO:0005829">
    <property type="term" value="C:cytosol"/>
    <property type="evidence" value="ECO:0007669"/>
    <property type="project" value="TreeGrafter"/>
</dbReference>
<feature type="binding site" evidence="9">
    <location>
        <position position="671"/>
    </location>
    <ligand>
        <name>substrate</name>
    </ligand>
</feature>
<dbReference type="Proteomes" id="UP001415857">
    <property type="component" value="Unassembled WGS sequence"/>
</dbReference>
<comment type="cofactor">
    <cofactor evidence="10">
        <name>Zn(2+)</name>
        <dbReference type="ChEBI" id="CHEBI:29105"/>
    </cofactor>
    <text evidence="10">Binds 1 zinc ion per subunit.</text>
</comment>
<dbReference type="EC" id="3.5.4.6" evidence="3"/>
<evidence type="ECO:0000256" key="2">
    <source>
        <dbReference type="ARBA" id="ARBA00006676"/>
    </source>
</evidence>
<protein>
    <recommendedName>
        <fullName evidence="3">AMP deaminase</fullName>
        <ecNumber evidence="3">3.5.4.6</ecNumber>
    </recommendedName>
</protein>
<dbReference type="NCBIfam" id="TIGR01429">
    <property type="entry name" value="AMP_deaminase"/>
    <property type="match status" value="1"/>
</dbReference>
<evidence type="ECO:0000256" key="7">
    <source>
        <dbReference type="ARBA" id="ARBA00023080"/>
    </source>
</evidence>
<comment type="caution">
    <text evidence="13">The sequence shown here is derived from an EMBL/GenBank/DDBJ whole genome shotgun (WGS) entry which is preliminary data.</text>
</comment>
<dbReference type="GO" id="GO:0046033">
    <property type="term" value="P:AMP metabolic process"/>
    <property type="evidence" value="ECO:0007669"/>
    <property type="project" value="TreeGrafter"/>
</dbReference>
<evidence type="ECO:0000256" key="5">
    <source>
        <dbReference type="ARBA" id="ARBA00022801"/>
    </source>
</evidence>
<dbReference type="PROSITE" id="PS00485">
    <property type="entry name" value="A_DEAMINASE"/>
    <property type="match status" value="1"/>
</dbReference>
<evidence type="ECO:0000313" key="13">
    <source>
        <dbReference type="EMBL" id="KAK9290452.1"/>
    </source>
</evidence>
<dbReference type="PANTHER" id="PTHR11359">
    <property type="entry name" value="AMP DEAMINASE"/>
    <property type="match status" value="1"/>
</dbReference>
<feature type="transmembrane region" description="Helical" evidence="12">
    <location>
        <begin position="6"/>
        <end position="26"/>
    </location>
</feature>
<feature type="binding site" evidence="9">
    <location>
        <position position="402"/>
    </location>
    <ligand>
        <name>substrate</name>
    </ligand>
</feature>
<dbReference type="InterPro" id="IPR006650">
    <property type="entry name" value="A/AMP_deam_AS"/>
</dbReference>
<proteinExistence type="inferred from homology"/>
<comment type="similarity">
    <text evidence="2">Belongs to the metallo-dependent hydrolases superfamily. Adenosine and AMP deaminases family.</text>
</comment>
<evidence type="ECO:0000256" key="3">
    <source>
        <dbReference type="ARBA" id="ARBA00012775"/>
    </source>
</evidence>
<feature type="binding site" evidence="10">
    <location>
        <position position="745"/>
    </location>
    <ligand>
        <name>Zn(2+)</name>
        <dbReference type="ChEBI" id="CHEBI:29105"/>
        <note>catalytic</note>
    </ligand>
</feature>
<dbReference type="GO" id="GO:0046872">
    <property type="term" value="F:metal ion binding"/>
    <property type="evidence" value="ECO:0007669"/>
    <property type="project" value="UniProtKB-KW"/>
</dbReference>
<keyword evidence="14" id="KW-1185">Reference proteome</keyword>